<organism evidence="2">
    <name type="scientific">Dichomitus squalens</name>
    <dbReference type="NCBI Taxonomy" id="114155"/>
    <lineage>
        <taxon>Eukaryota</taxon>
        <taxon>Fungi</taxon>
        <taxon>Dikarya</taxon>
        <taxon>Basidiomycota</taxon>
        <taxon>Agaricomycotina</taxon>
        <taxon>Agaricomycetes</taxon>
        <taxon>Polyporales</taxon>
        <taxon>Polyporaceae</taxon>
        <taxon>Dichomitus</taxon>
    </lineage>
</organism>
<accession>A0A4Q9M7P2</accession>
<evidence type="ECO:0000313" key="4">
    <source>
        <dbReference type="Proteomes" id="UP000292082"/>
    </source>
</evidence>
<proteinExistence type="predicted"/>
<name>A0A4Q9M7P2_9APHY</name>
<protein>
    <submittedName>
        <fullName evidence="2">Uncharacterized protein</fullName>
    </submittedName>
</protein>
<dbReference type="Proteomes" id="UP000292082">
    <property type="component" value="Unassembled WGS sequence"/>
</dbReference>
<evidence type="ECO:0000256" key="1">
    <source>
        <dbReference type="SAM" id="MobiDB-lite"/>
    </source>
</evidence>
<feature type="region of interest" description="Disordered" evidence="1">
    <location>
        <begin position="1"/>
        <end position="32"/>
    </location>
</feature>
<gene>
    <name evidence="3" type="ORF">BD310DRAFT_833018</name>
    <name evidence="2" type="ORF">BD311DRAFT_106792</name>
</gene>
<keyword evidence="4" id="KW-1185">Reference proteome</keyword>
<dbReference type="EMBL" id="ML143516">
    <property type="protein sequence ID" value="TBU23084.1"/>
    <property type="molecule type" value="Genomic_DNA"/>
</dbReference>
<dbReference type="Proteomes" id="UP000292957">
    <property type="component" value="Unassembled WGS sequence"/>
</dbReference>
<evidence type="ECO:0000313" key="3">
    <source>
        <dbReference type="EMBL" id="TBU52044.1"/>
    </source>
</evidence>
<sequence>MSAHVCRSPSTWRKPRGIPMEAERNARPEPRGHQVSALLPLAHPHINICTVLQIHPLPDLHGDGHVGRVLRRLAASGVLSAMIVP</sequence>
<dbReference type="AlphaFoldDB" id="A0A4Q9M7P2"/>
<reference evidence="2 4" key="1">
    <citation type="submission" date="2019-01" db="EMBL/GenBank/DDBJ databases">
        <title>Draft genome sequences of three monokaryotic isolates of the white-rot basidiomycete fungus Dichomitus squalens.</title>
        <authorList>
            <consortium name="DOE Joint Genome Institute"/>
            <person name="Lopez S.C."/>
            <person name="Andreopoulos B."/>
            <person name="Pangilinan J."/>
            <person name="Lipzen A."/>
            <person name="Riley R."/>
            <person name="Ahrendt S."/>
            <person name="Ng V."/>
            <person name="Barry K."/>
            <person name="Daum C."/>
            <person name="Grigoriev I.V."/>
            <person name="Hilden K.S."/>
            <person name="Makela M.R."/>
            <person name="de Vries R.P."/>
        </authorList>
    </citation>
    <scope>NUCLEOTIDE SEQUENCE [LARGE SCALE GENOMIC DNA]</scope>
    <source>
        <strain evidence="3 4">CBS 464.89</strain>
        <strain evidence="2">OM18370.1</strain>
    </source>
</reference>
<evidence type="ECO:0000313" key="2">
    <source>
        <dbReference type="EMBL" id="TBU23084.1"/>
    </source>
</evidence>
<dbReference type="EMBL" id="ML145269">
    <property type="protein sequence ID" value="TBU52044.1"/>
    <property type="molecule type" value="Genomic_DNA"/>
</dbReference>
<feature type="compositionally biased region" description="Basic and acidic residues" evidence="1">
    <location>
        <begin position="21"/>
        <end position="32"/>
    </location>
</feature>